<gene>
    <name evidence="2" type="ORF">GBM73_10540</name>
</gene>
<evidence type="ECO:0000313" key="2">
    <source>
        <dbReference type="EMBL" id="KAB7577729.1"/>
    </source>
</evidence>
<protein>
    <submittedName>
        <fullName evidence="2">Uncharacterized protein</fullName>
    </submittedName>
</protein>
<name>A0A1X4JAQ8_ENTFC</name>
<dbReference type="Proteomes" id="UP000469871">
    <property type="component" value="Unassembled WGS sequence"/>
</dbReference>
<evidence type="ECO:0000313" key="3">
    <source>
        <dbReference type="Proteomes" id="UP000469871"/>
    </source>
</evidence>
<organism evidence="2 3">
    <name type="scientific">Enterococcus faecium</name>
    <name type="common">Streptococcus faecium</name>
    <dbReference type="NCBI Taxonomy" id="1352"/>
    <lineage>
        <taxon>Bacteria</taxon>
        <taxon>Bacillati</taxon>
        <taxon>Bacillota</taxon>
        <taxon>Bacilli</taxon>
        <taxon>Lactobacillales</taxon>
        <taxon>Enterococcaceae</taxon>
        <taxon>Enterococcus</taxon>
    </lineage>
</organism>
<sequence length="63" mass="7054">MLGKKQFLGHTPATHLLASQSAPLTLGYFLASQMAGKSLREQAPYRLPPKKRKVEEKNELSIF</sequence>
<evidence type="ECO:0000256" key="1">
    <source>
        <dbReference type="SAM" id="MobiDB-lite"/>
    </source>
</evidence>
<dbReference type="AlphaFoldDB" id="A0A1X4JAQ8"/>
<accession>A0A1X4JAQ8</accession>
<feature type="compositionally biased region" description="Basic and acidic residues" evidence="1">
    <location>
        <begin position="53"/>
        <end position="63"/>
    </location>
</feature>
<proteinExistence type="predicted"/>
<reference evidence="2 3" key="1">
    <citation type="submission" date="2019-10" db="EMBL/GenBank/DDBJ databases">
        <title>Evolutionary dynamics of vancomycin-resistant Enterococcus faecium during gastrointestinal tract colonization and bloodstream infection in immunocompromised pediatric patients.</title>
        <authorList>
            <person name="Chilambi G.S."/>
            <person name="Nordstrom H.R."/>
            <person name="Evans D.R."/>
            <person name="Ferrolino J."/>
            <person name="Hayden R.T."/>
            <person name="Maron G.M."/>
            <person name="Vo A.N."/>
            <person name="Gilmore M.S."/>
            <person name="Wolf J."/>
            <person name="Rosch J.W."/>
            <person name="Van Tyne D."/>
        </authorList>
    </citation>
    <scope>NUCLEOTIDE SEQUENCE [LARGE SCALE GENOMIC DNA]</scope>
    <source>
        <strain evidence="2 3">VRECG27</strain>
    </source>
</reference>
<feature type="region of interest" description="Disordered" evidence="1">
    <location>
        <begin position="41"/>
        <end position="63"/>
    </location>
</feature>
<comment type="caution">
    <text evidence="2">The sequence shown here is derived from an EMBL/GenBank/DDBJ whole genome shotgun (WGS) entry which is preliminary data.</text>
</comment>
<dbReference type="EMBL" id="WEFP01000001">
    <property type="protein sequence ID" value="KAB7577729.1"/>
    <property type="molecule type" value="Genomic_DNA"/>
</dbReference>